<sequence>MLLVKSCSSLPPPFRRRKNLTTKCLTNFGIYKTNFLPHPSSENAIL</sequence>
<dbReference type="EMBL" id="GGEC01003709">
    <property type="protein sequence ID" value="MBW84192.1"/>
    <property type="molecule type" value="Transcribed_RNA"/>
</dbReference>
<protein>
    <submittedName>
        <fullName evidence="1">Uncharacterized protein</fullName>
    </submittedName>
</protein>
<organism evidence="1">
    <name type="scientific">Rhizophora mucronata</name>
    <name type="common">Asiatic mangrove</name>
    <dbReference type="NCBI Taxonomy" id="61149"/>
    <lineage>
        <taxon>Eukaryota</taxon>
        <taxon>Viridiplantae</taxon>
        <taxon>Streptophyta</taxon>
        <taxon>Embryophyta</taxon>
        <taxon>Tracheophyta</taxon>
        <taxon>Spermatophyta</taxon>
        <taxon>Magnoliopsida</taxon>
        <taxon>eudicotyledons</taxon>
        <taxon>Gunneridae</taxon>
        <taxon>Pentapetalae</taxon>
        <taxon>rosids</taxon>
        <taxon>fabids</taxon>
        <taxon>Malpighiales</taxon>
        <taxon>Rhizophoraceae</taxon>
        <taxon>Rhizophora</taxon>
    </lineage>
</organism>
<accession>A0A2P2ISJ7</accession>
<dbReference type="AlphaFoldDB" id="A0A2P2ISJ7"/>
<proteinExistence type="predicted"/>
<name>A0A2P2ISJ7_RHIMU</name>
<evidence type="ECO:0000313" key="1">
    <source>
        <dbReference type="EMBL" id="MBW84192.1"/>
    </source>
</evidence>
<reference evidence="1" key="1">
    <citation type="submission" date="2018-02" db="EMBL/GenBank/DDBJ databases">
        <title>Rhizophora mucronata_Transcriptome.</title>
        <authorList>
            <person name="Meera S.P."/>
            <person name="Sreeshan A."/>
            <person name="Augustine A."/>
        </authorList>
    </citation>
    <scope>NUCLEOTIDE SEQUENCE</scope>
    <source>
        <tissue evidence="1">Leaf</tissue>
    </source>
</reference>